<dbReference type="PANTHER" id="PTHR30043">
    <property type="entry name" value="PHOSPHONATES TRANSPORT SYSTEM PERMEASE PROTEIN"/>
    <property type="match status" value="1"/>
</dbReference>
<dbReference type="OrthoDB" id="9808005at2"/>
<keyword evidence="10" id="KW-1185">Reference proteome</keyword>
<comment type="similarity">
    <text evidence="7">Belongs to the binding-protein-dependent transport system permease family.</text>
</comment>
<evidence type="ECO:0000256" key="2">
    <source>
        <dbReference type="ARBA" id="ARBA00022448"/>
    </source>
</evidence>
<dbReference type="InterPro" id="IPR000515">
    <property type="entry name" value="MetI-like"/>
</dbReference>
<dbReference type="GO" id="GO:0015416">
    <property type="term" value="F:ABC-type phosphonate transporter activity"/>
    <property type="evidence" value="ECO:0007669"/>
    <property type="project" value="InterPro"/>
</dbReference>
<dbReference type="GO" id="GO:0005886">
    <property type="term" value="C:plasma membrane"/>
    <property type="evidence" value="ECO:0007669"/>
    <property type="project" value="UniProtKB-SubCell"/>
</dbReference>
<protein>
    <submittedName>
        <fullName evidence="9">Phosphonate ABC transporter, permease protein PhnE</fullName>
    </submittedName>
</protein>
<sequence>MLWKDKPLSRVNSTLLSPDGILIERHWQELAGRRRAYSWLIGIGLLIAVSGSLWFANDSNAGKFFDRIPHFFDFAGDLVPRDGWEVWRALFDLPSPYFDGSLKFDYPEGRVYLFGPLYMPEYFYKMLQTLNIAIIATLTGAFFGFLLCFLAARNLVKSKMIRFVARRYMEILRAFPEIVIAGFFAAILSLGPIPAMFAVGIHTIGALGKLFFEVVENADMKADEGLRAVGANWFERVGFGIVPQVMPNFMSYALLRLEINVRASTIIGAVGGGGIGEELRLSIGRGHQAKTLAIIVLLLATIIAVDQFSAWLRRRLVGNQAFAFGGKQS</sequence>
<dbReference type="InterPro" id="IPR035906">
    <property type="entry name" value="MetI-like_sf"/>
</dbReference>
<dbReference type="SUPFAM" id="SSF161098">
    <property type="entry name" value="MetI-like"/>
    <property type="match status" value="1"/>
</dbReference>
<feature type="domain" description="ABC transmembrane type-1" evidence="8">
    <location>
        <begin position="126"/>
        <end position="309"/>
    </location>
</feature>
<evidence type="ECO:0000256" key="1">
    <source>
        <dbReference type="ARBA" id="ARBA00004651"/>
    </source>
</evidence>
<dbReference type="PROSITE" id="PS50928">
    <property type="entry name" value="ABC_TM1"/>
    <property type="match status" value="1"/>
</dbReference>
<dbReference type="Proteomes" id="UP000241158">
    <property type="component" value="Unassembled WGS sequence"/>
</dbReference>
<evidence type="ECO:0000256" key="4">
    <source>
        <dbReference type="ARBA" id="ARBA00022692"/>
    </source>
</evidence>
<evidence type="ECO:0000256" key="6">
    <source>
        <dbReference type="ARBA" id="ARBA00023136"/>
    </source>
</evidence>
<accession>A0A2P7AU16</accession>
<feature type="transmembrane region" description="Helical" evidence="7">
    <location>
        <begin position="36"/>
        <end position="56"/>
    </location>
</feature>
<keyword evidence="4 7" id="KW-0812">Transmembrane</keyword>
<comment type="subcellular location">
    <subcellularLocation>
        <location evidence="1 7">Cell membrane</location>
        <topology evidence="1 7">Multi-pass membrane protein</topology>
    </subcellularLocation>
</comment>
<evidence type="ECO:0000313" key="9">
    <source>
        <dbReference type="EMBL" id="PSH57691.1"/>
    </source>
</evidence>
<dbReference type="Gene3D" id="1.10.3720.10">
    <property type="entry name" value="MetI-like"/>
    <property type="match status" value="1"/>
</dbReference>
<feature type="transmembrane region" description="Helical" evidence="7">
    <location>
        <begin position="292"/>
        <end position="312"/>
    </location>
</feature>
<feature type="transmembrane region" description="Helical" evidence="7">
    <location>
        <begin position="171"/>
        <end position="189"/>
    </location>
</feature>
<evidence type="ECO:0000256" key="3">
    <source>
        <dbReference type="ARBA" id="ARBA00022475"/>
    </source>
</evidence>
<evidence type="ECO:0000259" key="8">
    <source>
        <dbReference type="PROSITE" id="PS50928"/>
    </source>
</evidence>
<comment type="caution">
    <text evidence="9">The sequence shown here is derived from an EMBL/GenBank/DDBJ whole genome shotgun (WGS) entry which is preliminary data.</text>
</comment>
<keyword evidence="5 7" id="KW-1133">Transmembrane helix</keyword>
<proteinExistence type="inferred from homology"/>
<keyword evidence="6 7" id="KW-0472">Membrane</keyword>
<keyword evidence="2 7" id="KW-0813">Transport</keyword>
<evidence type="ECO:0000256" key="5">
    <source>
        <dbReference type="ARBA" id="ARBA00022989"/>
    </source>
</evidence>
<dbReference type="EMBL" id="PGGN01000002">
    <property type="protein sequence ID" value="PSH57691.1"/>
    <property type="molecule type" value="Genomic_DNA"/>
</dbReference>
<dbReference type="RefSeq" id="WP_106716108.1">
    <property type="nucleotide sequence ID" value="NZ_JACHXT010000001.1"/>
</dbReference>
<evidence type="ECO:0000313" key="10">
    <source>
        <dbReference type="Proteomes" id="UP000241158"/>
    </source>
</evidence>
<dbReference type="NCBIfam" id="TIGR01097">
    <property type="entry name" value="PhnE"/>
    <property type="match status" value="1"/>
</dbReference>
<reference evidence="10" key="1">
    <citation type="submission" date="2017-11" db="EMBL/GenBank/DDBJ databases">
        <authorList>
            <person name="Kuznetsova I."/>
            <person name="Sazanova A."/>
            <person name="Chirak E."/>
            <person name="Safronova V."/>
            <person name="Willems A."/>
        </authorList>
    </citation>
    <scope>NUCLEOTIDE SEQUENCE [LARGE SCALE GENOMIC DNA]</scope>
    <source>
        <strain evidence="10">PEPV15</strain>
    </source>
</reference>
<feature type="transmembrane region" description="Helical" evidence="7">
    <location>
        <begin position="129"/>
        <end position="150"/>
    </location>
</feature>
<evidence type="ECO:0000256" key="7">
    <source>
        <dbReference type="RuleBase" id="RU363032"/>
    </source>
</evidence>
<keyword evidence="3" id="KW-1003">Cell membrane</keyword>
<dbReference type="InterPro" id="IPR005769">
    <property type="entry name" value="PhnE/PtxC"/>
</dbReference>
<gene>
    <name evidence="9" type="primary">phnE</name>
    <name evidence="9" type="ORF">CU100_08140</name>
</gene>
<dbReference type="Pfam" id="PF00528">
    <property type="entry name" value="BPD_transp_1"/>
    <property type="match status" value="1"/>
</dbReference>
<dbReference type="PANTHER" id="PTHR30043:SF1">
    <property type="entry name" value="ABC TRANSPORT SYSTEM PERMEASE PROTEIN P69"/>
    <property type="match status" value="1"/>
</dbReference>
<dbReference type="CDD" id="cd06261">
    <property type="entry name" value="TM_PBP2"/>
    <property type="match status" value="1"/>
</dbReference>
<name>A0A2P7AU16_9HYPH</name>
<dbReference type="AlphaFoldDB" id="A0A2P7AU16"/>
<organism evidence="9 10">
    <name type="scientific">Phyllobacterium endophyticum</name>
    <dbReference type="NCBI Taxonomy" id="1149773"/>
    <lineage>
        <taxon>Bacteria</taxon>
        <taxon>Pseudomonadati</taxon>
        <taxon>Pseudomonadota</taxon>
        <taxon>Alphaproteobacteria</taxon>
        <taxon>Hyphomicrobiales</taxon>
        <taxon>Phyllobacteriaceae</taxon>
        <taxon>Phyllobacterium</taxon>
    </lineage>
</organism>